<reference evidence="1" key="2">
    <citation type="journal article" date="2024" name="Plant">
        <title>Genomic evolution and insights into agronomic trait innovations of Sesamum species.</title>
        <authorList>
            <person name="Miao H."/>
            <person name="Wang L."/>
            <person name="Qu L."/>
            <person name="Liu H."/>
            <person name="Sun Y."/>
            <person name="Le M."/>
            <person name="Wang Q."/>
            <person name="Wei S."/>
            <person name="Zheng Y."/>
            <person name="Lin W."/>
            <person name="Duan Y."/>
            <person name="Cao H."/>
            <person name="Xiong S."/>
            <person name="Wang X."/>
            <person name="Wei L."/>
            <person name="Li C."/>
            <person name="Ma Q."/>
            <person name="Ju M."/>
            <person name="Zhao R."/>
            <person name="Li G."/>
            <person name="Mu C."/>
            <person name="Tian Q."/>
            <person name="Mei H."/>
            <person name="Zhang T."/>
            <person name="Gao T."/>
            <person name="Zhang H."/>
        </authorList>
    </citation>
    <scope>NUCLEOTIDE SEQUENCE</scope>
    <source>
        <strain evidence="1">G02</strain>
    </source>
</reference>
<sequence length="115" mass="13034">MLQEAERRVRVQGVTMCVAAPRISHLMYADDTSLFCEATDEQIQEIQRILMVYERASGQEVNFAKSSMMVNGIIEEEEKRCLASRGSVSECPESLFGFPRCGWEIKECSLSQYLG</sequence>
<reference evidence="1" key="1">
    <citation type="submission" date="2020-06" db="EMBL/GenBank/DDBJ databases">
        <authorList>
            <person name="Li T."/>
            <person name="Hu X."/>
            <person name="Zhang T."/>
            <person name="Song X."/>
            <person name="Zhang H."/>
            <person name="Dai N."/>
            <person name="Sheng W."/>
            <person name="Hou X."/>
            <person name="Wei L."/>
        </authorList>
    </citation>
    <scope>NUCLEOTIDE SEQUENCE</scope>
    <source>
        <strain evidence="1">G02</strain>
        <tissue evidence="1">Leaf</tissue>
    </source>
</reference>
<gene>
    <name evidence="1" type="ORF">Sradi_0739200</name>
</gene>
<evidence type="ECO:0008006" key="2">
    <source>
        <dbReference type="Google" id="ProtNLM"/>
    </source>
</evidence>
<name>A0AAW2VSQ9_SESRA</name>
<accession>A0AAW2VSQ9</accession>
<dbReference type="EMBL" id="JACGWJ010000003">
    <property type="protein sequence ID" value="KAL0431132.1"/>
    <property type="molecule type" value="Genomic_DNA"/>
</dbReference>
<proteinExistence type="predicted"/>
<dbReference type="AlphaFoldDB" id="A0AAW2VSQ9"/>
<protein>
    <recommendedName>
        <fullName evidence="2">Reverse transcriptase domain-containing protein</fullName>
    </recommendedName>
</protein>
<organism evidence="1">
    <name type="scientific">Sesamum radiatum</name>
    <name type="common">Black benniseed</name>
    <dbReference type="NCBI Taxonomy" id="300843"/>
    <lineage>
        <taxon>Eukaryota</taxon>
        <taxon>Viridiplantae</taxon>
        <taxon>Streptophyta</taxon>
        <taxon>Embryophyta</taxon>
        <taxon>Tracheophyta</taxon>
        <taxon>Spermatophyta</taxon>
        <taxon>Magnoliopsida</taxon>
        <taxon>eudicotyledons</taxon>
        <taxon>Gunneridae</taxon>
        <taxon>Pentapetalae</taxon>
        <taxon>asterids</taxon>
        <taxon>lamiids</taxon>
        <taxon>Lamiales</taxon>
        <taxon>Pedaliaceae</taxon>
        <taxon>Sesamum</taxon>
    </lineage>
</organism>
<evidence type="ECO:0000313" key="1">
    <source>
        <dbReference type="EMBL" id="KAL0431132.1"/>
    </source>
</evidence>
<comment type="caution">
    <text evidence="1">The sequence shown here is derived from an EMBL/GenBank/DDBJ whole genome shotgun (WGS) entry which is preliminary data.</text>
</comment>